<dbReference type="NCBIfam" id="TIGR00187">
    <property type="entry name" value="ribE"/>
    <property type="match status" value="1"/>
</dbReference>
<evidence type="ECO:0000259" key="11">
    <source>
        <dbReference type="PROSITE" id="PS51177"/>
    </source>
</evidence>
<dbReference type="OrthoDB" id="9788537at2"/>
<dbReference type="GO" id="GO:0005829">
    <property type="term" value="C:cytosol"/>
    <property type="evidence" value="ECO:0007669"/>
    <property type="project" value="TreeGrafter"/>
</dbReference>
<dbReference type="InterPro" id="IPR001783">
    <property type="entry name" value="Lumazine-bd"/>
</dbReference>
<name>A0A451D8X7_9GAMM</name>
<evidence type="ECO:0000256" key="2">
    <source>
        <dbReference type="ARBA" id="ARBA00002803"/>
    </source>
</evidence>
<dbReference type="GeneID" id="66304894"/>
<dbReference type="UniPathway" id="UPA00275">
    <property type="reaction ID" value="UER00405"/>
</dbReference>
<dbReference type="InterPro" id="IPR017938">
    <property type="entry name" value="Riboflavin_synthase-like_b-brl"/>
</dbReference>
<dbReference type="FunFam" id="2.40.30.20:FF:000003">
    <property type="entry name" value="Riboflavin synthase, alpha subunit"/>
    <property type="match status" value="1"/>
</dbReference>
<feature type="repeat" description="Lumazine-binding" evidence="10">
    <location>
        <begin position="1"/>
        <end position="97"/>
    </location>
</feature>
<dbReference type="RefSeq" id="WP_157992844.1">
    <property type="nucleotide sequence ID" value="NZ_LR217713.1"/>
</dbReference>
<comment type="pathway">
    <text evidence="3">Cofactor biosynthesis; riboflavin biosynthesis; riboflavin from 2-hydroxy-3-oxobutyl phosphate and 5-amino-6-(D-ribitylamino)uracil: step 2/2.</text>
</comment>
<keyword evidence="8" id="KW-0677">Repeat</keyword>
<evidence type="ECO:0000256" key="6">
    <source>
        <dbReference type="ARBA" id="ARBA00022619"/>
    </source>
</evidence>
<gene>
    <name evidence="12" type="primary">ribC</name>
    <name evidence="12" type="ORF">ERCICURV3402_621</name>
</gene>
<keyword evidence="6" id="KW-0686">Riboflavin biosynthesis</keyword>
<comment type="catalytic activity">
    <reaction evidence="1">
        <text>2 6,7-dimethyl-8-(1-D-ribityl)lumazine + H(+) = 5-amino-6-(D-ribitylamino)uracil + riboflavin</text>
        <dbReference type="Rhea" id="RHEA:20772"/>
        <dbReference type="ChEBI" id="CHEBI:15378"/>
        <dbReference type="ChEBI" id="CHEBI:15934"/>
        <dbReference type="ChEBI" id="CHEBI:57986"/>
        <dbReference type="ChEBI" id="CHEBI:58201"/>
        <dbReference type="EC" id="2.5.1.9"/>
    </reaction>
</comment>
<evidence type="ECO:0000256" key="8">
    <source>
        <dbReference type="ARBA" id="ARBA00022737"/>
    </source>
</evidence>
<dbReference type="NCBIfam" id="NF006767">
    <property type="entry name" value="PRK09289.1"/>
    <property type="match status" value="1"/>
</dbReference>
<sequence length="211" mass="23542">MFTGLVQGTAEVFFIENKINLSTYVIQMPLNLLLGLEVGGSVACNGCCLTVISVESDKISFDVLTETLRLTNLSLLKVGEKVNVERAAKFSDEIGGHLISGHIMMTAIIIRIRSTCNIHQIWFEVQDFNQIKYIFYKGFIAIDGISLTVGKVRNKTFCVHLIPETLSRTTLGLKILGQKVNIEIDLNTKSIVDTLERFLLVRKNLKSSFSI</sequence>
<feature type="domain" description="Lumazine-binding" evidence="11">
    <location>
        <begin position="1"/>
        <end position="97"/>
    </location>
</feature>
<comment type="function">
    <text evidence="2">Catalyzes the dismutation of two molecules of 6,7-dimethyl-8-ribityllumazine, resulting in the formation of riboflavin and 5-amino-6-(D-ribitylamino)uracil.</text>
</comment>
<dbReference type="GO" id="GO:0009231">
    <property type="term" value="P:riboflavin biosynthetic process"/>
    <property type="evidence" value="ECO:0007669"/>
    <property type="project" value="UniProtKB-UniPathway"/>
</dbReference>
<organism evidence="12 13">
    <name type="scientific">Candidatus Erwinia haradaeae</name>
    <dbReference type="NCBI Taxonomy" id="1922217"/>
    <lineage>
        <taxon>Bacteria</taxon>
        <taxon>Pseudomonadati</taxon>
        <taxon>Pseudomonadota</taxon>
        <taxon>Gammaproteobacteria</taxon>
        <taxon>Enterobacterales</taxon>
        <taxon>Erwiniaceae</taxon>
        <taxon>Erwinia</taxon>
    </lineage>
</organism>
<dbReference type="PIRSF" id="PIRSF000498">
    <property type="entry name" value="Riboflavin_syn_A"/>
    <property type="match status" value="1"/>
</dbReference>
<reference evidence="12 13" key="1">
    <citation type="submission" date="2019-02" db="EMBL/GenBank/DDBJ databases">
        <authorList>
            <person name="Manzano-Marin A."/>
            <person name="Manzano-Marin A."/>
        </authorList>
    </citation>
    <scope>NUCLEOTIDE SEQUENCE [LARGE SCALE GENOMIC DNA]</scope>
    <source>
        <strain evidence="12 13">ErCicurvipes</strain>
    </source>
</reference>
<evidence type="ECO:0000256" key="7">
    <source>
        <dbReference type="ARBA" id="ARBA00022679"/>
    </source>
</evidence>
<dbReference type="PANTHER" id="PTHR21098">
    <property type="entry name" value="RIBOFLAVIN SYNTHASE ALPHA CHAIN"/>
    <property type="match status" value="1"/>
</dbReference>
<dbReference type="CDD" id="cd00402">
    <property type="entry name" value="Riboflavin_synthase_like"/>
    <property type="match status" value="1"/>
</dbReference>
<dbReference type="InterPro" id="IPR026017">
    <property type="entry name" value="Lumazine-bd_dom"/>
</dbReference>
<feature type="domain" description="Lumazine-binding" evidence="11">
    <location>
        <begin position="98"/>
        <end position="195"/>
    </location>
</feature>
<protein>
    <recommendedName>
        <fullName evidence="5 9">Riboflavin synthase</fullName>
        <ecNumber evidence="4 9">2.5.1.9</ecNumber>
    </recommendedName>
</protein>
<dbReference type="Proteomes" id="UP000294441">
    <property type="component" value="Chromosome 1"/>
</dbReference>
<accession>A0A451D8X7</accession>
<evidence type="ECO:0000256" key="10">
    <source>
        <dbReference type="PROSITE-ProRule" id="PRU00524"/>
    </source>
</evidence>
<dbReference type="PROSITE" id="PS51177">
    <property type="entry name" value="LUMAZINE_BIND"/>
    <property type="match status" value="2"/>
</dbReference>
<evidence type="ECO:0000313" key="13">
    <source>
        <dbReference type="Proteomes" id="UP000294441"/>
    </source>
</evidence>
<evidence type="ECO:0000256" key="5">
    <source>
        <dbReference type="ARBA" id="ARBA00013950"/>
    </source>
</evidence>
<evidence type="ECO:0000256" key="9">
    <source>
        <dbReference type="NCBIfam" id="TIGR00187"/>
    </source>
</evidence>
<evidence type="ECO:0000256" key="4">
    <source>
        <dbReference type="ARBA" id="ARBA00012827"/>
    </source>
</evidence>
<dbReference type="PANTHER" id="PTHR21098:SF0">
    <property type="entry name" value="RIBOFLAVIN SYNTHASE"/>
    <property type="match status" value="1"/>
</dbReference>
<dbReference type="InterPro" id="IPR023366">
    <property type="entry name" value="ATP_synth_asu-like_sf"/>
</dbReference>
<dbReference type="AlphaFoldDB" id="A0A451D8X7"/>
<keyword evidence="7 12" id="KW-0808">Transferase</keyword>
<feature type="repeat" description="Lumazine-binding" evidence="10">
    <location>
        <begin position="98"/>
        <end position="195"/>
    </location>
</feature>
<dbReference type="Pfam" id="PF00677">
    <property type="entry name" value="Lum_binding"/>
    <property type="match status" value="2"/>
</dbReference>
<proteinExistence type="predicted"/>
<dbReference type="EMBL" id="LR217713">
    <property type="protein sequence ID" value="VFP82256.1"/>
    <property type="molecule type" value="Genomic_DNA"/>
</dbReference>
<dbReference type="SUPFAM" id="SSF63380">
    <property type="entry name" value="Riboflavin synthase domain-like"/>
    <property type="match status" value="2"/>
</dbReference>
<dbReference type="GO" id="GO:0004746">
    <property type="term" value="F:riboflavin synthase activity"/>
    <property type="evidence" value="ECO:0007669"/>
    <property type="project" value="UniProtKB-UniRule"/>
</dbReference>
<evidence type="ECO:0000256" key="1">
    <source>
        <dbReference type="ARBA" id="ARBA00000968"/>
    </source>
</evidence>
<dbReference type="Gene3D" id="2.40.30.20">
    <property type="match status" value="2"/>
</dbReference>
<dbReference type="NCBIfam" id="NF009566">
    <property type="entry name" value="PRK13020.1"/>
    <property type="match status" value="1"/>
</dbReference>
<dbReference type="EC" id="2.5.1.9" evidence="4 9"/>
<evidence type="ECO:0000313" key="12">
    <source>
        <dbReference type="EMBL" id="VFP82256.1"/>
    </source>
</evidence>
<evidence type="ECO:0000256" key="3">
    <source>
        <dbReference type="ARBA" id="ARBA00004887"/>
    </source>
</evidence>